<organism evidence="1">
    <name type="scientific">marine sediment metagenome</name>
    <dbReference type="NCBI Taxonomy" id="412755"/>
    <lineage>
        <taxon>unclassified sequences</taxon>
        <taxon>metagenomes</taxon>
        <taxon>ecological metagenomes</taxon>
    </lineage>
</organism>
<accession>X1VMW2</accession>
<comment type="caution">
    <text evidence="1">The sequence shown here is derived from an EMBL/GenBank/DDBJ whole genome shotgun (WGS) entry which is preliminary data.</text>
</comment>
<feature type="non-terminal residue" evidence="1">
    <location>
        <position position="1"/>
    </location>
</feature>
<dbReference type="EMBL" id="BARW01040362">
    <property type="protein sequence ID" value="GAJ17481.1"/>
    <property type="molecule type" value="Genomic_DNA"/>
</dbReference>
<gene>
    <name evidence="1" type="ORF">S12H4_61026</name>
</gene>
<sequence length="45" mass="5130">PDPFFKSKSQFSEVVQAFPSISEVLGIVKDVWEKPNFGSNELSWQ</sequence>
<name>X1VMW2_9ZZZZ</name>
<dbReference type="AlphaFoldDB" id="X1VMW2"/>
<protein>
    <submittedName>
        <fullName evidence="1">Uncharacterized protein</fullName>
    </submittedName>
</protein>
<evidence type="ECO:0000313" key="1">
    <source>
        <dbReference type="EMBL" id="GAJ17481.1"/>
    </source>
</evidence>
<proteinExistence type="predicted"/>
<reference evidence="1" key="1">
    <citation type="journal article" date="2014" name="Front. Microbiol.">
        <title>High frequency of phylogenetically diverse reductive dehalogenase-homologous genes in deep subseafloor sedimentary metagenomes.</title>
        <authorList>
            <person name="Kawai M."/>
            <person name="Futagami T."/>
            <person name="Toyoda A."/>
            <person name="Takaki Y."/>
            <person name="Nishi S."/>
            <person name="Hori S."/>
            <person name="Arai W."/>
            <person name="Tsubouchi T."/>
            <person name="Morono Y."/>
            <person name="Uchiyama I."/>
            <person name="Ito T."/>
            <person name="Fujiyama A."/>
            <person name="Inagaki F."/>
            <person name="Takami H."/>
        </authorList>
    </citation>
    <scope>NUCLEOTIDE SEQUENCE</scope>
    <source>
        <strain evidence="1">Expedition CK06-06</strain>
    </source>
</reference>